<dbReference type="AlphaFoldDB" id="A0A7W4LJ01"/>
<accession>A0A7W4LJ01</accession>
<dbReference type="Proteomes" id="UP000542720">
    <property type="component" value="Unassembled WGS sequence"/>
</dbReference>
<protein>
    <submittedName>
        <fullName evidence="2">Uncharacterized protein</fullName>
    </submittedName>
</protein>
<keyword evidence="3" id="KW-1185">Reference proteome</keyword>
<reference evidence="2 3" key="1">
    <citation type="submission" date="2020-08" db="EMBL/GenBank/DDBJ databases">
        <authorList>
            <person name="Kim C.M."/>
        </authorList>
    </citation>
    <scope>NUCLEOTIDE SEQUENCE [LARGE SCALE GENOMIC DNA]</scope>
    <source>
        <strain evidence="2 3">UL070</strain>
    </source>
</reference>
<sequence length="59" mass="6450">MQDLRYLILISATGSFKWALVFVGKIQRLDLKDDPSQGGARRSDESATESTGGHRLVSA</sequence>
<proteinExistence type="predicted"/>
<evidence type="ECO:0000256" key="1">
    <source>
        <dbReference type="SAM" id="MobiDB-lite"/>
    </source>
</evidence>
<comment type="caution">
    <text evidence="2">The sequence shown here is derived from an EMBL/GenBank/DDBJ whole genome shotgun (WGS) entry which is preliminary data.</text>
</comment>
<organism evidence="2 3">
    <name type="scientific">Aquipseudomonas ullengensis</name>
    <dbReference type="NCBI Taxonomy" id="2759166"/>
    <lineage>
        <taxon>Bacteria</taxon>
        <taxon>Pseudomonadati</taxon>
        <taxon>Pseudomonadota</taxon>
        <taxon>Gammaproteobacteria</taxon>
        <taxon>Pseudomonadales</taxon>
        <taxon>Pseudomonadaceae</taxon>
        <taxon>Aquipseudomonas</taxon>
    </lineage>
</organism>
<gene>
    <name evidence="2" type="ORF">H3H51_03025</name>
</gene>
<name>A0A7W4LJ01_9GAMM</name>
<feature type="compositionally biased region" description="Basic and acidic residues" evidence="1">
    <location>
        <begin position="31"/>
        <end position="45"/>
    </location>
</feature>
<evidence type="ECO:0000313" key="3">
    <source>
        <dbReference type="Proteomes" id="UP000542720"/>
    </source>
</evidence>
<evidence type="ECO:0000313" key="2">
    <source>
        <dbReference type="EMBL" id="MBB2493976.1"/>
    </source>
</evidence>
<feature type="region of interest" description="Disordered" evidence="1">
    <location>
        <begin position="31"/>
        <end position="59"/>
    </location>
</feature>
<dbReference type="EMBL" id="JACJUD010000001">
    <property type="protein sequence ID" value="MBB2493976.1"/>
    <property type="molecule type" value="Genomic_DNA"/>
</dbReference>
<dbReference type="RefSeq" id="WP_183087535.1">
    <property type="nucleotide sequence ID" value="NZ_JACJUD010000001.1"/>
</dbReference>